<dbReference type="Proteomes" id="UP000235392">
    <property type="component" value="Unassembled WGS sequence"/>
</dbReference>
<accession>A0A2N5V8K0</accession>
<feature type="region of interest" description="Disordered" evidence="1">
    <location>
        <begin position="28"/>
        <end position="96"/>
    </location>
</feature>
<sequence length="243" mass="26736">MIINHSNDNHSTGKTDSLLDPILCRSASTRNDKKDNSSNNLSAKNKITSQINQQENSSPYSSAKNKSTSQTDQHIPSSSSYGTPEGRAHTQKKRRAAAARRFGKACRGCKPFPAGCTPSIGVHMACNPARQACRACTPVWRACKACTPFGQACRLCTPVGSRKPLDSRVLREPRNRCYGVRSSNCAAHVSLSNQEAYVSQPRPVPLELTWVRVQKPATKFNHPDPQANDRPRLTDTHQTQPSR</sequence>
<evidence type="ECO:0000313" key="3">
    <source>
        <dbReference type="Proteomes" id="UP000235392"/>
    </source>
</evidence>
<feature type="compositionally biased region" description="Polar residues" evidence="1">
    <location>
        <begin position="47"/>
        <end position="82"/>
    </location>
</feature>
<feature type="compositionally biased region" description="Low complexity" evidence="1">
    <location>
        <begin position="37"/>
        <end position="46"/>
    </location>
</feature>
<evidence type="ECO:0000256" key="1">
    <source>
        <dbReference type="SAM" id="MobiDB-lite"/>
    </source>
</evidence>
<proteinExistence type="predicted"/>
<dbReference type="EMBL" id="PGCI01000041">
    <property type="protein sequence ID" value="PLW46288.1"/>
    <property type="molecule type" value="Genomic_DNA"/>
</dbReference>
<reference evidence="2 3" key="1">
    <citation type="submission" date="2017-11" db="EMBL/GenBank/DDBJ databases">
        <title>De novo assembly and phasing of dikaryotic genomes from two isolates of Puccinia coronata f. sp. avenae, the causal agent of oat crown rust.</title>
        <authorList>
            <person name="Miller M.E."/>
            <person name="Zhang Y."/>
            <person name="Omidvar V."/>
            <person name="Sperschneider J."/>
            <person name="Schwessinger B."/>
            <person name="Raley C."/>
            <person name="Palmer J.M."/>
            <person name="Garnica D."/>
            <person name="Upadhyaya N."/>
            <person name="Rathjen J."/>
            <person name="Taylor J.M."/>
            <person name="Park R.F."/>
            <person name="Dodds P.N."/>
            <person name="Hirsch C.D."/>
            <person name="Kianian S.F."/>
            <person name="Figueroa M."/>
        </authorList>
    </citation>
    <scope>NUCLEOTIDE SEQUENCE [LARGE SCALE GENOMIC DNA]</scope>
    <source>
        <strain evidence="2">12SD80</strain>
    </source>
</reference>
<evidence type="ECO:0000313" key="2">
    <source>
        <dbReference type="EMBL" id="PLW46288.1"/>
    </source>
</evidence>
<dbReference type="AlphaFoldDB" id="A0A2N5V8K0"/>
<comment type="caution">
    <text evidence="2">The sequence shown here is derived from an EMBL/GenBank/DDBJ whole genome shotgun (WGS) entry which is preliminary data.</text>
</comment>
<feature type="region of interest" description="Disordered" evidence="1">
    <location>
        <begin position="217"/>
        <end position="243"/>
    </location>
</feature>
<gene>
    <name evidence="2" type="ORF">PCASD_03753</name>
</gene>
<organism evidence="2 3">
    <name type="scientific">Puccinia coronata f. sp. avenae</name>
    <dbReference type="NCBI Taxonomy" id="200324"/>
    <lineage>
        <taxon>Eukaryota</taxon>
        <taxon>Fungi</taxon>
        <taxon>Dikarya</taxon>
        <taxon>Basidiomycota</taxon>
        <taxon>Pucciniomycotina</taxon>
        <taxon>Pucciniomycetes</taxon>
        <taxon>Pucciniales</taxon>
        <taxon>Pucciniaceae</taxon>
        <taxon>Puccinia</taxon>
    </lineage>
</organism>
<protein>
    <submittedName>
        <fullName evidence="2">Uncharacterized protein</fullName>
    </submittedName>
</protein>
<name>A0A2N5V8K0_9BASI</name>